<evidence type="ECO:0000256" key="3">
    <source>
        <dbReference type="ARBA" id="ARBA00022475"/>
    </source>
</evidence>
<dbReference type="InterPro" id="IPR035906">
    <property type="entry name" value="MetI-like_sf"/>
</dbReference>
<feature type="transmembrane region" description="Helical" evidence="7">
    <location>
        <begin position="67"/>
        <end position="90"/>
    </location>
</feature>
<dbReference type="GO" id="GO:0055085">
    <property type="term" value="P:transmembrane transport"/>
    <property type="evidence" value="ECO:0007669"/>
    <property type="project" value="InterPro"/>
</dbReference>
<dbReference type="PANTHER" id="PTHR43005">
    <property type="entry name" value="BLR7065 PROTEIN"/>
    <property type="match status" value="1"/>
</dbReference>
<feature type="transmembrane region" description="Helical" evidence="7">
    <location>
        <begin position="201"/>
        <end position="221"/>
    </location>
</feature>
<evidence type="ECO:0000256" key="7">
    <source>
        <dbReference type="RuleBase" id="RU363032"/>
    </source>
</evidence>
<evidence type="ECO:0000259" key="8">
    <source>
        <dbReference type="PROSITE" id="PS50928"/>
    </source>
</evidence>
<dbReference type="PANTHER" id="PTHR43005:SF1">
    <property type="entry name" value="SPERMIDINE_PUTRESCINE TRANSPORT SYSTEM PERMEASE PROTEIN"/>
    <property type="match status" value="1"/>
</dbReference>
<protein>
    <submittedName>
        <fullName evidence="9">Carbohydrate ABC transporter membrane protein 1, CUT1 family</fullName>
    </submittedName>
</protein>
<dbReference type="Proteomes" id="UP000199512">
    <property type="component" value="Unassembled WGS sequence"/>
</dbReference>
<keyword evidence="2 7" id="KW-0813">Transport</keyword>
<feature type="transmembrane region" description="Helical" evidence="7">
    <location>
        <begin position="154"/>
        <end position="180"/>
    </location>
</feature>
<gene>
    <name evidence="9" type="ORF">SAMN05216454_11140</name>
</gene>
<dbReference type="GO" id="GO:0005886">
    <property type="term" value="C:plasma membrane"/>
    <property type="evidence" value="ECO:0007669"/>
    <property type="project" value="UniProtKB-SubCell"/>
</dbReference>
<evidence type="ECO:0000313" key="9">
    <source>
        <dbReference type="EMBL" id="SEN76467.1"/>
    </source>
</evidence>
<keyword evidence="10" id="KW-1185">Reference proteome</keyword>
<proteinExistence type="inferred from homology"/>
<dbReference type="SUPFAM" id="SSF161098">
    <property type="entry name" value="MetI-like"/>
    <property type="match status" value="1"/>
</dbReference>
<dbReference type="EMBL" id="FODF01000011">
    <property type="protein sequence ID" value="SEN76467.1"/>
    <property type="molecule type" value="Genomic_DNA"/>
</dbReference>
<dbReference type="CDD" id="cd06261">
    <property type="entry name" value="TM_PBP2"/>
    <property type="match status" value="1"/>
</dbReference>
<dbReference type="Gene3D" id="1.10.3720.10">
    <property type="entry name" value="MetI-like"/>
    <property type="match status" value="1"/>
</dbReference>
<evidence type="ECO:0000313" key="10">
    <source>
        <dbReference type="Proteomes" id="UP000199512"/>
    </source>
</evidence>
<dbReference type="RefSeq" id="WP_091975845.1">
    <property type="nucleotide sequence ID" value="NZ_CAUWDX010000003.1"/>
</dbReference>
<feature type="transmembrane region" description="Helical" evidence="7">
    <location>
        <begin position="259"/>
        <end position="281"/>
    </location>
</feature>
<feature type="domain" description="ABC transmembrane type-1" evidence="8">
    <location>
        <begin position="68"/>
        <end position="280"/>
    </location>
</feature>
<feature type="transmembrane region" description="Helical" evidence="7">
    <location>
        <begin position="102"/>
        <end position="125"/>
    </location>
</feature>
<evidence type="ECO:0000256" key="1">
    <source>
        <dbReference type="ARBA" id="ARBA00004651"/>
    </source>
</evidence>
<comment type="subcellular location">
    <subcellularLocation>
        <location evidence="1 7">Cell membrane</location>
        <topology evidence="1 7">Multi-pass membrane protein</topology>
    </subcellularLocation>
</comment>
<evidence type="ECO:0000256" key="2">
    <source>
        <dbReference type="ARBA" id="ARBA00022448"/>
    </source>
</evidence>
<dbReference type="STRING" id="215200.SAMN05216454_11140"/>
<keyword evidence="5 7" id="KW-1133">Transmembrane helix</keyword>
<name>A0A1H8J8D8_9FIRM</name>
<keyword evidence="4 7" id="KW-0812">Transmembrane</keyword>
<evidence type="ECO:0000256" key="5">
    <source>
        <dbReference type="ARBA" id="ARBA00022989"/>
    </source>
</evidence>
<keyword evidence="3" id="KW-1003">Cell membrane</keyword>
<keyword evidence="6 7" id="KW-0472">Membrane</keyword>
<organism evidence="9 10">
    <name type="scientific">Peptostreptococcus russellii</name>
    <dbReference type="NCBI Taxonomy" id="215200"/>
    <lineage>
        <taxon>Bacteria</taxon>
        <taxon>Bacillati</taxon>
        <taxon>Bacillota</taxon>
        <taxon>Clostridia</taxon>
        <taxon>Peptostreptococcales</taxon>
        <taxon>Peptostreptococcaceae</taxon>
        <taxon>Peptostreptococcus</taxon>
    </lineage>
</organism>
<dbReference type="OrthoDB" id="9778687at2"/>
<dbReference type="InterPro" id="IPR000515">
    <property type="entry name" value="MetI-like"/>
</dbReference>
<feature type="transmembrane region" description="Helical" evidence="7">
    <location>
        <begin position="7"/>
        <end position="29"/>
    </location>
</feature>
<dbReference type="Pfam" id="PF00528">
    <property type="entry name" value="BPD_transp_1"/>
    <property type="match status" value="1"/>
</dbReference>
<reference evidence="9 10" key="1">
    <citation type="submission" date="2016-10" db="EMBL/GenBank/DDBJ databases">
        <authorList>
            <person name="de Groot N.N."/>
        </authorList>
    </citation>
    <scope>NUCLEOTIDE SEQUENCE [LARGE SCALE GENOMIC DNA]</scope>
    <source>
        <strain evidence="9 10">Calf135</strain>
    </source>
</reference>
<comment type="similarity">
    <text evidence="7">Belongs to the binding-protein-dependent transport system permease family.</text>
</comment>
<dbReference type="AlphaFoldDB" id="A0A1H8J8D8"/>
<evidence type="ECO:0000256" key="4">
    <source>
        <dbReference type="ARBA" id="ARBA00022692"/>
    </source>
</evidence>
<sequence>MKVNKKIAAFILLLPCSIIFIFTVFLPIFTTFGYSLKHFNLTEPDQEKFIGFENYKTVLLSKDFHSALLNSAIILLYVLVIGLVISMIIAMVLNKKTKLNSILTAIVIVPWALPPIVNGIMWKFIFFPGYGLLNKLLIKFHLINEPISWINNRWMFLFVISIVIIWRVVPFSAIVILANLQNIPDEYYDSIYLEGSNKWQAFKEITLPLLIPSLGVVLINLTTTAVNVFDEVIAISGYQFENQTLLVYNYSNTFNFLDFGIGSAISYIIMILTGIFGYLYVKNMTVEKVY</sequence>
<dbReference type="PROSITE" id="PS50928">
    <property type="entry name" value="ABC_TM1"/>
    <property type="match status" value="1"/>
</dbReference>
<accession>A0A1H8J8D8</accession>
<evidence type="ECO:0000256" key="6">
    <source>
        <dbReference type="ARBA" id="ARBA00023136"/>
    </source>
</evidence>